<dbReference type="EC" id="4.2.1.17" evidence="2"/>
<comment type="similarity">
    <text evidence="1 6">Belongs to the enoyl-CoA hydratase/isomerase family.</text>
</comment>
<dbReference type="InterPro" id="IPR029045">
    <property type="entry name" value="ClpP/crotonase-like_dom_sf"/>
</dbReference>
<dbReference type="InterPro" id="IPR014748">
    <property type="entry name" value="Enoyl-CoA_hydra_C"/>
</dbReference>
<dbReference type="GO" id="GO:0004300">
    <property type="term" value="F:enoyl-CoA hydratase activity"/>
    <property type="evidence" value="ECO:0007669"/>
    <property type="project" value="UniProtKB-EC"/>
</dbReference>
<evidence type="ECO:0000256" key="6">
    <source>
        <dbReference type="RuleBase" id="RU003707"/>
    </source>
</evidence>
<dbReference type="Pfam" id="PF00378">
    <property type="entry name" value="ECH_1"/>
    <property type="match status" value="1"/>
</dbReference>
<reference evidence="8 9" key="1">
    <citation type="submission" date="2020-08" db="EMBL/GenBank/DDBJ databases">
        <title>Genomic Encyclopedia of Type Strains, Phase IV (KMG-IV): sequencing the most valuable type-strain genomes for metagenomic binning, comparative biology and taxonomic classification.</title>
        <authorList>
            <person name="Goeker M."/>
        </authorList>
    </citation>
    <scope>NUCLEOTIDE SEQUENCE [LARGE SCALE GENOMIC DNA]</scope>
    <source>
        <strain evidence="8 9">DSM 43350</strain>
    </source>
</reference>
<name>A0A7W9TK84_9ACTN</name>
<comment type="caution">
    <text evidence="8">The sequence shown here is derived from an EMBL/GenBank/DDBJ whole genome shotgun (WGS) entry which is preliminary data.</text>
</comment>
<dbReference type="PANTHER" id="PTHR11941">
    <property type="entry name" value="ENOYL-COA HYDRATASE-RELATED"/>
    <property type="match status" value="1"/>
</dbReference>
<dbReference type="PANTHER" id="PTHR11941:SF54">
    <property type="entry name" value="ENOYL-COA HYDRATASE, MITOCHONDRIAL"/>
    <property type="match status" value="1"/>
</dbReference>
<evidence type="ECO:0000256" key="2">
    <source>
        <dbReference type="ARBA" id="ARBA00012076"/>
    </source>
</evidence>
<evidence type="ECO:0000256" key="3">
    <source>
        <dbReference type="ARBA" id="ARBA00023239"/>
    </source>
</evidence>
<dbReference type="FunFam" id="3.90.226.10:FF:000009">
    <property type="entry name" value="Carnitinyl-CoA dehydratase"/>
    <property type="match status" value="1"/>
</dbReference>
<dbReference type="RefSeq" id="WP_246555341.1">
    <property type="nucleotide sequence ID" value="NZ_BAAARS010000017.1"/>
</dbReference>
<comment type="catalytic activity">
    <reaction evidence="5">
        <text>a 4-saturated-(3S)-3-hydroxyacyl-CoA = a (3E)-enoyl-CoA + H2O</text>
        <dbReference type="Rhea" id="RHEA:20724"/>
        <dbReference type="ChEBI" id="CHEBI:15377"/>
        <dbReference type="ChEBI" id="CHEBI:58521"/>
        <dbReference type="ChEBI" id="CHEBI:137480"/>
        <dbReference type="EC" id="4.2.1.17"/>
    </reaction>
</comment>
<evidence type="ECO:0000313" key="8">
    <source>
        <dbReference type="EMBL" id="MBB6081418.1"/>
    </source>
</evidence>
<dbReference type="Gene3D" id="1.10.12.10">
    <property type="entry name" value="Lyase 2-enoyl-coa Hydratase, Chain A, domain 2"/>
    <property type="match status" value="1"/>
</dbReference>
<accession>A0A7W9TK84</accession>
<dbReference type="CDD" id="cd06558">
    <property type="entry name" value="crotonase-like"/>
    <property type="match status" value="1"/>
</dbReference>
<dbReference type="EMBL" id="JACHGV010000018">
    <property type="protein sequence ID" value="MBB6081418.1"/>
    <property type="molecule type" value="Genomic_DNA"/>
</dbReference>
<feature type="compositionally biased region" description="Polar residues" evidence="7">
    <location>
        <begin position="22"/>
        <end position="35"/>
    </location>
</feature>
<evidence type="ECO:0000313" key="9">
    <source>
        <dbReference type="Proteomes" id="UP000591537"/>
    </source>
</evidence>
<evidence type="ECO:0000256" key="1">
    <source>
        <dbReference type="ARBA" id="ARBA00005254"/>
    </source>
</evidence>
<dbReference type="PROSITE" id="PS00166">
    <property type="entry name" value="ENOYL_COA_HYDRATASE"/>
    <property type="match status" value="1"/>
</dbReference>
<dbReference type="InterPro" id="IPR054898">
    <property type="entry name" value="EnCoAhydt_DpgD"/>
</dbReference>
<dbReference type="NCBIfam" id="NF042430">
    <property type="entry name" value="EnCoAhydt_DpgD"/>
    <property type="match status" value="1"/>
</dbReference>
<organism evidence="8 9">
    <name type="scientific">Streptomyces paradoxus</name>
    <dbReference type="NCBI Taxonomy" id="66375"/>
    <lineage>
        <taxon>Bacteria</taxon>
        <taxon>Bacillati</taxon>
        <taxon>Actinomycetota</taxon>
        <taxon>Actinomycetes</taxon>
        <taxon>Kitasatosporales</taxon>
        <taxon>Streptomycetaceae</taxon>
        <taxon>Streptomyces</taxon>
    </lineage>
</organism>
<dbReference type="SUPFAM" id="SSF52096">
    <property type="entry name" value="ClpP/crotonase"/>
    <property type="match status" value="1"/>
</dbReference>
<evidence type="ECO:0000256" key="5">
    <source>
        <dbReference type="ARBA" id="ARBA00023717"/>
    </source>
</evidence>
<sequence>MRTALFSFSATGVLPVMRKVTPASTGSPPLHSNSARKGDVSSVTRTEEPEVLYEKKGHVAHVTLNRPAVHNAMNLRTHEELAKVWDDVETDDEVRVAVLTGAGSGSFSVGQDLRERAELDRRGVPASTFGSRGQPGWPRLTERFTLTKPVIARVNGYALGGGFELALACDLIIASDHSVFALPEATLGLVPGAGGAFRLARQIPLKIAMGYLLTGRRMSADDALRHGLVNEVVPEKDLDATVTAWTDAVLRSAPLAVRAIKEAVMRSLDLPLPEAFVTPYAWEQRRRHSVDAREGPRAFAEGREPVWRAR</sequence>
<keyword evidence="9" id="KW-1185">Reference proteome</keyword>
<comment type="catalytic activity">
    <reaction evidence="4">
        <text>a (3S)-3-hydroxyacyl-CoA = a (2E)-enoyl-CoA + H2O</text>
        <dbReference type="Rhea" id="RHEA:16105"/>
        <dbReference type="ChEBI" id="CHEBI:15377"/>
        <dbReference type="ChEBI" id="CHEBI:57318"/>
        <dbReference type="ChEBI" id="CHEBI:58856"/>
        <dbReference type="EC" id="4.2.1.17"/>
    </reaction>
</comment>
<dbReference type="Proteomes" id="UP000591537">
    <property type="component" value="Unassembled WGS sequence"/>
</dbReference>
<dbReference type="AlphaFoldDB" id="A0A7W9TK84"/>
<dbReference type="InterPro" id="IPR001753">
    <property type="entry name" value="Enoyl-CoA_hydra/iso"/>
</dbReference>
<dbReference type="GO" id="GO:0006635">
    <property type="term" value="P:fatty acid beta-oxidation"/>
    <property type="evidence" value="ECO:0007669"/>
    <property type="project" value="TreeGrafter"/>
</dbReference>
<gene>
    <name evidence="8" type="ORF">HNR57_007369</name>
</gene>
<feature type="region of interest" description="Disordered" evidence="7">
    <location>
        <begin position="20"/>
        <end position="47"/>
    </location>
</feature>
<evidence type="ECO:0000256" key="7">
    <source>
        <dbReference type="SAM" id="MobiDB-lite"/>
    </source>
</evidence>
<keyword evidence="3 8" id="KW-0456">Lyase</keyword>
<proteinExistence type="inferred from homology"/>
<dbReference type="Gene3D" id="3.90.226.10">
    <property type="entry name" value="2-enoyl-CoA Hydratase, Chain A, domain 1"/>
    <property type="match status" value="1"/>
</dbReference>
<protein>
    <recommendedName>
        <fullName evidence="2">enoyl-CoA hydratase</fullName>
        <ecNumber evidence="2">4.2.1.17</ecNumber>
    </recommendedName>
</protein>
<evidence type="ECO:0000256" key="4">
    <source>
        <dbReference type="ARBA" id="ARBA00023709"/>
    </source>
</evidence>
<dbReference type="InterPro" id="IPR018376">
    <property type="entry name" value="Enoyl-CoA_hyd/isom_CS"/>
</dbReference>